<proteinExistence type="inferred from homology"/>
<comment type="cofactor">
    <cofactor evidence="1 4">
        <name>pyridoxal 5'-phosphate</name>
        <dbReference type="ChEBI" id="CHEBI:597326"/>
    </cofactor>
</comment>
<accession>A0A1C1YRM6</accession>
<dbReference type="PANTHER" id="PTHR11808">
    <property type="entry name" value="TRANS-SULFURATION ENZYME FAMILY MEMBER"/>
    <property type="match status" value="1"/>
</dbReference>
<dbReference type="GO" id="GO:0030170">
    <property type="term" value="F:pyridoxal phosphate binding"/>
    <property type="evidence" value="ECO:0007669"/>
    <property type="project" value="InterPro"/>
</dbReference>
<evidence type="ECO:0000313" key="5">
    <source>
        <dbReference type="EMBL" id="OCW56027.1"/>
    </source>
</evidence>
<keyword evidence="2 3" id="KW-0663">Pyridoxal phosphate</keyword>
<organism evidence="5 6">
    <name type="scientific">Hoeflea olei</name>
    <dbReference type="NCBI Taxonomy" id="1480615"/>
    <lineage>
        <taxon>Bacteria</taxon>
        <taxon>Pseudomonadati</taxon>
        <taxon>Pseudomonadota</taxon>
        <taxon>Alphaproteobacteria</taxon>
        <taxon>Hyphomicrobiales</taxon>
        <taxon>Rhizobiaceae</taxon>
        <taxon>Hoeflea</taxon>
    </lineage>
</organism>
<dbReference type="PIRSF" id="PIRSF001434">
    <property type="entry name" value="CGS"/>
    <property type="match status" value="1"/>
</dbReference>
<dbReference type="InterPro" id="IPR015421">
    <property type="entry name" value="PyrdxlP-dep_Trfase_major"/>
</dbReference>
<dbReference type="InterPro" id="IPR000277">
    <property type="entry name" value="Cys/Met-Metab_PyrdxlP-dep_enz"/>
</dbReference>
<dbReference type="STRING" id="1480615.AWJ14_12490"/>
<dbReference type="CDD" id="cd00614">
    <property type="entry name" value="CGS_like"/>
    <property type="match status" value="1"/>
</dbReference>
<dbReference type="EMBL" id="LQZT01000048">
    <property type="protein sequence ID" value="OCW56027.1"/>
    <property type="molecule type" value="Genomic_DNA"/>
</dbReference>
<dbReference type="GO" id="GO:0019346">
    <property type="term" value="P:transsulfuration"/>
    <property type="evidence" value="ECO:0007669"/>
    <property type="project" value="InterPro"/>
</dbReference>
<dbReference type="Gene3D" id="3.90.1150.10">
    <property type="entry name" value="Aspartate Aminotransferase, domain 1"/>
    <property type="match status" value="1"/>
</dbReference>
<dbReference type="Proteomes" id="UP000094795">
    <property type="component" value="Unassembled WGS sequence"/>
</dbReference>
<comment type="caution">
    <text evidence="5">The sequence shown here is derived from an EMBL/GenBank/DDBJ whole genome shotgun (WGS) entry which is preliminary data.</text>
</comment>
<evidence type="ECO:0000256" key="1">
    <source>
        <dbReference type="ARBA" id="ARBA00001933"/>
    </source>
</evidence>
<keyword evidence="5" id="KW-0456">Lyase</keyword>
<reference evidence="5 6" key="1">
    <citation type="submission" date="2015-12" db="EMBL/GenBank/DDBJ databases">
        <authorList>
            <person name="Shamseldin A."/>
            <person name="Moawad H."/>
            <person name="Abd El-Rahim W.M."/>
            <person name="Sadowsky M.J."/>
        </authorList>
    </citation>
    <scope>NUCLEOTIDE SEQUENCE [LARGE SCALE GENOMIC DNA]</scope>
    <source>
        <strain evidence="5 6">JC234</strain>
    </source>
</reference>
<dbReference type="PROSITE" id="PS00868">
    <property type="entry name" value="CYS_MET_METAB_PP"/>
    <property type="match status" value="1"/>
</dbReference>
<dbReference type="GO" id="GO:0005737">
    <property type="term" value="C:cytoplasm"/>
    <property type="evidence" value="ECO:0007669"/>
    <property type="project" value="TreeGrafter"/>
</dbReference>
<protein>
    <submittedName>
        <fullName evidence="5">Methionine gamma-lyase</fullName>
    </submittedName>
</protein>
<dbReference type="OrthoDB" id="9805807at2"/>
<dbReference type="FunFam" id="3.40.640.10:FF:000046">
    <property type="entry name" value="Cystathionine gamma-lyase"/>
    <property type="match status" value="1"/>
</dbReference>
<evidence type="ECO:0000256" key="3">
    <source>
        <dbReference type="PIRSR" id="PIRSR001434-2"/>
    </source>
</evidence>
<dbReference type="RefSeq" id="WP_066183275.1">
    <property type="nucleotide sequence ID" value="NZ_LQZT01000048.1"/>
</dbReference>
<dbReference type="AlphaFoldDB" id="A0A1C1YRM6"/>
<evidence type="ECO:0000256" key="2">
    <source>
        <dbReference type="ARBA" id="ARBA00022898"/>
    </source>
</evidence>
<comment type="similarity">
    <text evidence="4">Belongs to the trans-sulfuration enzymes family.</text>
</comment>
<dbReference type="InterPro" id="IPR015422">
    <property type="entry name" value="PyrdxlP-dep_Trfase_small"/>
</dbReference>
<dbReference type="SUPFAM" id="SSF53383">
    <property type="entry name" value="PLP-dependent transferases"/>
    <property type="match status" value="1"/>
</dbReference>
<dbReference type="Pfam" id="PF01053">
    <property type="entry name" value="Cys_Met_Meta_PP"/>
    <property type="match status" value="1"/>
</dbReference>
<dbReference type="Gene3D" id="3.40.640.10">
    <property type="entry name" value="Type I PLP-dependent aspartate aminotransferase-like (Major domain)"/>
    <property type="match status" value="1"/>
</dbReference>
<sequence length="408" mass="42978">MTKDNLLGGAGPATRAIHLGYDPASENGALTPPIYLTSTYAFETAEDGVATFAGERAGYVYGRSRNPTQAILEARIADLERGEAGLALASGIAAITATILSLAKAGDLVLVDQVIYGCSYSFFANHITRFGVEVVFADFTDPDALEAEFAKKPALVFFETPSNPNMRIIDIRRIAQMAHAVGALCIVDNTFSSPIIQQPIALGADIVVHSATKFLGGHGDLLGGIVVGSAKTIAAIRNAGLRMITGATISPFNAFLILRGLKTLSLRMKAHCASALAIAEHMSANPAVRAVHYPMLPGFKDVALARSQMSGGGAVVSFQLVGGREMGMRFINALKLIKCAVSLGDAETLVQLPAGMTHATYTEEERRRFGIPEDLVRLAVGLEDIEDLLLDIDGAFESIGSARTGTGG</sequence>
<feature type="modified residue" description="N6-(pyridoxal phosphate)lysine" evidence="3">
    <location>
        <position position="213"/>
    </location>
</feature>
<dbReference type="InterPro" id="IPR015424">
    <property type="entry name" value="PyrdxlP-dep_Trfase"/>
</dbReference>
<dbReference type="GO" id="GO:0016846">
    <property type="term" value="F:carbon-sulfur lyase activity"/>
    <property type="evidence" value="ECO:0007669"/>
    <property type="project" value="TreeGrafter"/>
</dbReference>
<keyword evidence="6" id="KW-1185">Reference proteome</keyword>
<dbReference type="InterPro" id="IPR054542">
    <property type="entry name" value="Cys_met_metab_PP"/>
</dbReference>
<evidence type="ECO:0000256" key="4">
    <source>
        <dbReference type="RuleBase" id="RU362118"/>
    </source>
</evidence>
<evidence type="ECO:0000313" key="6">
    <source>
        <dbReference type="Proteomes" id="UP000094795"/>
    </source>
</evidence>
<name>A0A1C1YRM6_9HYPH</name>
<gene>
    <name evidence="5" type="ORF">AWJ14_12490</name>
</gene>
<dbReference type="PANTHER" id="PTHR11808:SF80">
    <property type="entry name" value="CYSTATHIONINE GAMMA-LYASE"/>
    <property type="match status" value="1"/>
</dbReference>